<dbReference type="STRING" id="50376.A0A517LI28"/>
<evidence type="ECO:0000313" key="2">
    <source>
        <dbReference type="EMBL" id="QDS75290.1"/>
    </source>
</evidence>
<dbReference type="Proteomes" id="UP000316270">
    <property type="component" value="Chromosome 13"/>
</dbReference>
<feature type="region of interest" description="Disordered" evidence="1">
    <location>
        <begin position="1"/>
        <end position="26"/>
    </location>
</feature>
<evidence type="ECO:0000256" key="1">
    <source>
        <dbReference type="SAM" id="MobiDB-lite"/>
    </source>
</evidence>
<dbReference type="GO" id="GO:0006357">
    <property type="term" value="P:regulation of transcription by RNA polymerase II"/>
    <property type="evidence" value="ECO:0007669"/>
    <property type="project" value="InterPro"/>
</dbReference>
<dbReference type="OrthoDB" id="10264655at2759"/>
<gene>
    <name evidence="2" type="ORF">FKW77_001206</name>
</gene>
<evidence type="ECO:0000313" key="3">
    <source>
        <dbReference type="Proteomes" id="UP000316270"/>
    </source>
</evidence>
<dbReference type="SUPFAM" id="SSF47954">
    <property type="entry name" value="Cyclin-like"/>
    <property type="match status" value="2"/>
</dbReference>
<dbReference type="PANTHER" id="PTHR10026">
    <property type="entry name" value="CYCLIN"/>
    <property type="match status" value="1"/>
</dbReference>
<organism evidence="2 3">
    <name type="scientific">Venturia effusa</name>
    <dbReference type="NCBI Taxonomy" id="50376"/>
    <lineage>
        <taxon>Eukaryota</taxon>
        <taxon>Fungi</taxon>
        <taxon>Dikarya</taxon>
        <taxon>Ascomycota</taxon>
        <taxon>Pezizomycotina</taxon>
        <taxon>Dothideomycetes</taxon>
        <taxon>Pleosporomycetidae</taxon>
        <taxon>Venturiales</taxon>
        <taxon>Venturiaceae</taxon>
        <taxon>Venturia</taxon>
    </lineage>
</organism>
<evidence type="ECO:0008006" key="4">
    <source>
        <dbReference type="Google" id="ProtNLM"/>
    </source>
</evidence>
<dbReference type="EMBL" id="CP042197">
    <property type="protein sequence ID" value="QDS75290.1"/>
    <property type="molecule type" value="Genomic_DNA"/>
</dbReference>
<dbReference type="InterPro" id="IPR036915">
    <property type="entry name" value="Cyclin-like_sf"/>
</dbReference>
<accession>A0A517LI28</accession>
<protein>
    <recommendedName>
        <fullName evidence="4">Cyclin-like domain-containing protein</fullName>
    </recommendedName>
</protein>
<dbReference type="InterPro" id="IPR043198">
    <property type="entry name" value="Cyclin/Ssn8"/>
</dbReference>
<name>A0A517LI28_9PEZI</name>
<sequence length="298" mass="33122">MTKPLSHLANPLATPGQLASSGSQLDGVPSDLESSIIFAGARLTQAAGILLRLPHETIAQAAVLFTRFWIGPEGGSLIQYSAKDVSQAVLYLAAKLSDWPKSPRSVINTYAYLTSIPYTFPDAETFAKHDEPESYYVSEGTYQIQRDRLAKMEMIVLNVLGYETHVALPFKLCINYLQALDVFANREDASMVAKRAFTHLNSALFNPQLLYLTHQPPTLATAAIYLAAREVGVKLPDVEWWEVFDTDREELGFLVVAMISMEGFVKQEKETWGTRVIPILLDDVEAEIVRRRDLNGSA</sequence>
<dbReference type="GO" id="GO:0016538">
    <property type="term" value="F:cyclin-dependent protein serine/threonine kinase regulator activity"/>
    <property type="evidence" value="ECO:0007669"/>
    <property type="project" value="InterPro"/>
</dbReference>
<proteinExistence type="predicted"/>
<keyword evidence="3" id="KW-1185">Reference proteome</keyword>
<dbReference type="AlphaFoldDB" id="A0A517LI28"/>
<dbReference type="Gene3D" id="1.10.472.10">
    <property type="entry name" value="Cyclin-like"/>
    <property type="match status" value="2"/>
</dbReference>
<reference evidence="2 3" key="1">
    <citation type="submission" date="2019-07" db="EMBL/GenBank/DDBJ databases">
        <title>Finished genome of Venturia effusa.</title>
        <authorList>
            <person name="Young C.A."/>
            <person name="Cox M.P."/>
            <person name="Ganley A.R.D."/>
            <person name="David W.J."/>
        </authorList>
    </citation>
    <scope>NUCLEOTIDE SEQUENCE [LARGE SCALE GENOMIC DNA]</scope>
    <source>
        <strain evidence="3">albino</strain>
    </source>
</reference>
<dbReference type="FunFam" id="1.10.472.10:FF:000126">
    <property type="entry name" value="Cyclin domain protein"/>
    <property type="match status" value="1"/>
</dbReference>